<reference evidence="2" key="1">
    <citation type="submission" date="2022-10" db="EMBL/GenBank/DDBJ databases">
        <title>Completed Genome Sequence of two octocoral isolated bacterium, Endozoicomonas euniceicola EF212T and Endozoicomonas gorgoniicola PS125T.</title>
        <authorList>
            <person name="Chiou Y.-J."/>
            <person name="Chen Y.-H."/>
        </authorList>
    </citation>
    <scope>NUCLEOTIDE SEQUENCE</scope>
    <source>
        <strain evidence="2">EF212</strain>
    </source>
</reference>
<feature type="transmembrane region" description="Helical" evidence="1">
    <location>
        <begin position="232"/>
        <end position="251"/>
    </location>
</feature>
<organism evidence="2 3">
    <name type="scientific">Endozoicomonas euniceicola</name>
    <dbReference type="NCBI Taxonomy" id="1234143"/>
    <lineage>
        <taxon>Bacteria</taxon>
        <taxon>Pseudomonadati</taxon>
        <taxon>Pseudomonadota</taxon>
        <taxon>Gammaproteobacteria</taxon>
        <taxon>Oceanospirillales</taxon>
        <taxon>Endozoicomonadaceae</taxon>
        <taxon>Endozoicomonas</taxon>
    </lineage>
</organism>
<protein>
    <submittedName>
        <fullName evidence="2">DMT family transporter</fullName>
    </submittedName>
</protein>
<feature type="transmembrane region" description="Helical" evidence="1">
    <location>
        <begin position="193"/>
        <end position="212"/>
    </location>
</feature>
<dbReference type="EMBL" id="CP103300">
    <property type="protein sequence ID" value="UYM17146.1"/>
    <property type="molecule type" value="Genomic_DNA"/>
</dbReference>
<feature type="transmembrane region" description="Helical" evidence="1">
    <location>
        <begin position="73"/>
        <end position="90"/>
    </location>
</feature>
<feature type="transmembrane region" description="Helical" evidence="1">
    <location>
        <begin position="7"/>
        <end position="26"/>
    </location>
</feature>
<keyword evidence="1" id="KW-1133">Transmembrane helix</keyword>
<name>A0ABY6GYQ3_9GAMM</name>
<evidence type="ECO:0000256" key="1">
    <source>
        <dbReference type="SAM" id="Phobius"/>
    </source>
</evidence>
<keyword evidence="1" id="KW-0472">Membrane</keyword>
<proteinExistence type="predicted"/>
<feature type="transmembrane region" description="Helical" evidence="1">
    <location>
        <begin position="288"/>
        <end position="305"/>
    </location>
</feature>
<keyword evidence="3" id="KW-1185">Reference proteome</keyword>
<accession>A0ABY6GYQ3</accession>
<feature type="transmembrane region" description="Helical" evidence="1">
    <location>
        <begin position="96"/>
        <end position="115"/>
    </location>
</feature>
<feature type="transmembrane region" description="Helical" evidence="1">
    <location>
        <begin position="127"/>
        <end position="147"/>
    </location>
</feature>
<sequence length="308" mass="34682">MSKKGLFLSVFTSSLLGFVCILPLWLVDFSAVEIVFGRFLVFGLLILLVLPFRRDALKPYETAAPRSRWQNGLILALTGHIGYYLFLILSIRSLGGMAACLLIATLPILFSLSHHRKGTHHPVSQKLALFMLFCSLVLLMFDKAALVEDSSDKDHFATGVIWMLLAGSCWLCAANRQVWIVRAYSGIDRSNHLMMSGLCTSLALVVLLPLALVGEGEWRLFSQPDNKNWYVFWFGMIVAGFFGTLLARVIWNNQLAYGSDSVRARAMVSEPLMIGVLFFLLEFRWPDTAEWCIIALSGLALWMFYRKV</sequence>
<keyword evidence="1" id="KW-0812">Transmembrane</keyword>
<dbReference type="RefSeq" id="WP_262599615.1">
    <property type="nucleotide sequence ID" value="NZ_CP103300.1"/>
</dbReference>
<evidence type="ECO:0000313" key="3">
    <source>
        <dbReference type="Proteomes" id="UP001163255"/>
    </source>
</evidence>
<evidence type="ECO:0000313" key="2">
    <source>
        <dbReference type="EMBL" id="UYM17146.1"/>
    </source>
</evidence>
<gene>
    <name evidence="2" type="ORF">NX720_04275</name>
</gene>
<feature type="transmembrane region" description="Helical" evidence="1">
    <location>
        <begin position="32"/>
        <end position="52"/>
    </location>
</feature>
<feature type="transmembrane region" description="Helical" evidence="1">
    <location>
        <begin position="263"/>
        <end position="282"/>
    </location>
</feature>
<feature type="transmembrane region" description="Helical" evidence="1">
    <location>
        <begin position="159"/>
        <end position="181"/>
    </location>
</feature>
<dbReference type="Proteomes" id="UP001163255">
    <property type="component" value="Chromosome"/>
</dbReference>